<evidence type="ECO:0000256" key="16">
    <source>
        <dbReference type="RuleBase" id="RU000352"/>
    </source>
</evidence>
<dbReference type="OMA" id="CITEGHK"/>
<keyword evidence="7 16" id="KW-0493">Microtubule</keyword>
<protein>
    <recommendedName>
        <fullName evidence="5">Tubulin delta chain</fullName>
    </recommendedName>
    <alternativeName>
        <fullName evidence="14">Delta-tubulin</fullName>
    </alternativeName>
</protein>
<dbReference type="CDD" id="cd02189">
    <property type="entry name" value="delta_zeta_tubulin-like"/>
    <property type="match status" value="1"/>
</dbReference>
<feature type="domain" description="Tubulin/FtsZ GTPase" evidence="17">
    <location>
        <begin position="33"/>
        <end position="237"/>
    </location>
</feature>
<evidence type="ECO:0000313" key="18">
    <source>
        <dbReference type="Ensembl" id="ENSPMRP00000025169.1"/>
    </source>
</evidence>
<dbReference type="PRINTS" id="PR01161">
    <property type="entry name" value="TUBULIN"/>
</dbReference>
<dbReference type="InterPro" id="IPR003008">
    <property type="entry name" value="Tubulin_FtsZ_GTPase"/>
</dbReference>
<dbReference type="GO" id="GO:0030030">
    <property type="term" value="P:cell projection organization"/>
    <property type="evidence" value="ECO:0007669"/>
    <property type="project" value="UniProtKB-KW"/>
</dbReference>
<evidence type="ECO:0000256" key="6">
    <source>
        <dbReference type="ARBA" id="ARBA00022490"/>
    </source>
</evidence>
<dbReference type="FunFam" id="3.40.50.1440:FF:000047">
    <property type="entry name" value="Tubulin delta chain"/>
    <property type="match status" value="1"/>
</dbReference>
<dbReference type="PANTHER" id="PTHR11588">
    <property type="entry name" value="TUBULIN"/>
    <property type="match status" value="1"/>
</dbReference>
<dbReference type="InterPro" id="IPR036525">
    <property type="entry name" value="Tubulin/FtsZ_GTPase_sf"/>
</dbReference>
<keyword evidence="12" id="KW-0539">Nucleus</keyword>
<comment type="similarity">
    <text evidence="4 16">Belongs to the tubulin family.</text>
</comment>
<dbReference type="InterPro" id="IPR017975">
    <property type="entry name" value="Tubulin_CS"/>
</dbReference>
<dbReference type="GO" id="GO:0005525">
    <property type="term" value="F:GTP binding"/>
    <property type="evidence" value="ECO:0007669"/>
    <property type="project" value="UniProtKB-UniRule"/>
</dbReference>
<dbReference type="Ensembl" id="ENSPMRT00000026712.1">
    <property type="protein sequence ID" value="ENSPMRP00000025169.1"/>
    <property type="gene ID" value="ENSPMRG00000016286.1"/>
</dbReference>
<dbReference type="Proteomes" id="UP000472272">
    <property type="component" value="Chromosome 12"/>
</dbReference>
<evidence type="ECO:0000256" key="2">
    <source>
        <dbReference type="ARBA" id="ARBA00004123"/>
    </source>
</evidence>
<dbReference type="GO" id="GO:0005814">
    <property type="term" value="C:centriole"/>
    <property type="evidence" value="ECO:0007669"/>
    <property type="project" value="UniProtKB-SubCell"/>
</dbReference>
<evidence type="ECO:0000256" key="12">
    <source>
        <dbReference type="ARBA" id="ARBA00023242"/>
    </source>
</evidence>
<dbReference type="Gene3D" id="1.10.287.600">
    <property type="entry name" value="Helix hairpin bin"/>
    <property type="match status" value="1"/>
</dbReference>
<evidence type="ECO:0000256" key="9">
    <source>
        <dbReference type="ARBA" id="ARBA00022794"/>
    </source>
</evidence>
<dbReference type="GeneTree" id="ENSGT00940000166800"/>
<dbReference type="GO" id="GO:0005929">
    <property type="term" value="C:cilium"/>
    <property type="evidence" value="ECO:0007669"/>
    <property type="project" value="UniProtKB-SubCell"/>
</dbReference>
<dbReference type="PRINTS" id="PR01224">
    <property type="entry name" value="DELTATUBULIN"/>
</dbReference>
<dbReference type="SUPFAM" id="SSF52490">
    <property type="entry name" value="Tubulin nucleotide-binding domain-like"/>
    <property type="match status" value="1"/>
</dbReference>
<evidence type="ECO:0000256" key="10">
    <source>
        <dbReference type="ARBA" id="ARBA00023134"/>
    </source>
</evidence>
<reference evidence="18" key="2">
    <citation type="submission" date="2025-08" db="UniProtKB">
        <authorList>
            <consortium name="Ensembl"/>
        </authorList>
    </citation>
    <scope>IDENTIFICATION</scope>
</reference>
<reference evidence="18 19" key="1">
    <citation type="journal article" date="2019" name="Proc. Natl. Acad. Sci. U.S.A.">
        <title>Regulatory changes in pterin and carotenoid genes underlie balanced color polymorphisms in the wall lizard.</title>
        <authorList>
            <person name="Andrade P."/>
            <person name="Pinho C."/>
            <person name="Perez I de Lanuza G."/>
            <person name="Afonso S."/>
            <person name="Brejcha J."/>
            <person name="Rubin C.J."/>
            <person name="Wallerman O."/>
            <person name="Pereira P."/>
            <person name="Sabatino S.J."/>
            <person name="Bellati A."/>
            <person name="Pellitteri-Rosa D."/>
            <person name="Bosakova Z."/>
            <person name="Bunikis I."/>
            <person name="Carretero M.A."/>
            <person name="Feiner N."/>
            <person name="Marsik P."/>
            <person name="Pauperio F."/>
            <person name="Salvi D."/>
            <person name="Soler L."/>
            <person name="While G.M."/>
            <person name="Uller T."/>
            <person name="Font E."/>
            <person name="Andersson L."/>
            <person name="Carneiro M."/>
        </authorList>
    </citation>
    <scope>NUCLEOTIDE SEQUENCE</scope>
</reference>
<dbReference type="InterPro" id="IPR000217">
    <property type="entry name" value="Tubulin"/>
</dbReference>
<name>A0A670JNW9_PODMU</name>
<evidence type="ECO:0000256" key="7">
    <source>
        <dbReference type="ARBA" id="ARBA00022701"/>
    </source>
</evidence>
<keyword evidence="19" id="KW-1185">Reference proteome</keyword>
<dbReference type="InterPro" id="IPR002967">
    <property type="entry name" value="Delta_tubulin"/>
</dbReference>
<evidence type="ECO:0000256" key="14">
    <source>
        <dbReference type="ARBA" id="ARBA00030594"/>
    </source>
</evidence>
<accession>A0A670JNW9</accession>
<evidence type="ECO:0000256" key="11">
    <source>
        <dbReference type="ARBA" id="ARBA00023212"/>
    </source>
</evidence>
<dbReference type="GO" id="GO:0005634">
    <property type="term" value="C:nucleus"/>
    <property type="evidence" value="ECO:0007669"/>
    <property type="project" value="UniProtKB-SubCell"/>
</dbReference>
<evidence type="ECO:0000256" key="15">
    <source>
        <dbReference type="ARBA" id="ARBA00046149"/>
    </source>
</evidence>
<dbReference type="SMART" id="SM00864">
    <property type="entry name" value="Tubulin"/>
    <property type="match status" value="1"/>
</dbReference>
<keyword evidence="6" id="KW-0963">Cytoplasm</keyword>
<evidence type="ECO:0000256" key="1">
    <source>
        <dbReference type="ARBA" id="ARBA00004114"/>
    </source>
</evidence>
<organism evidence="18 19">
    <name type="scientific">Podarcis muralis</name>
    <name type="common">Wall lizard</name>
    <name type="synonym">Lacerta muralis</name>
    <dbReference type="NCBI Taxonomy" id="64176"/>
    <lineage>
        <taxon>Eukaryota</taxon>
        <taxon>Metazoa</taxon>
        <taxon>Chordata</taxon>
        <taxon>Craniata</taxon>
        <taxon>Vertebrata</taxon>
        <taxon>Euteleostomi</taxon>
        <taxon>Lepidosauria</taxon>
        <taxon>Squamata</taxon>
        <taxon>Bifurcata</taxon>
        <taxon>Unidentata</taxon>
        <taxon>Episquamata</taxon>
        <taxon>Laterata</taxon>
        <taxon>Lacertibaenia</taxon>
        <taxon>Lacertidae</taxon>
        <taxon>Podarcis</taxon>
    </lineage>
</organism>
<evidence type="ECO:0000256" key="8">
    <source>
        <dbReference type="ARBA" id="ARBA00022741"/>
    </source>
</evidence>
<evidence type="ECO:0000259" key="17">
    <source>
        <dbReference type="SMART" id="SM00864"/>
    </source>
</evidence>
<dbReference type="GO" id="GO:0005874">
    <property type="term" value="C:microtubule"/>
    <property type="evidence" value="ECO:0007669"/>
    <property type="project" value="UniProtKB-KW"/>
</dbReference>
<dbReference type="InterPro" id="IPR008280">
    <property type="entry name" value="Tub_FtsZ_C"/>
</dbReference>
<dbReference type="AlphaFoldDB" id="A0A670JNW9"/>
<keyword evidence="9" id="KW-0970">Cilium biogenesis/degradation</keyword>
<comment type="subcellular location">
    <subcellularLocation>
        <location evidence="3">Cell projection</location>
        <location evidence="3">Cilium</location>
    </subcellularLocation>
    <subcellularLocation>
        <location evidence="1">Cytoplasm</location>
        <location evidence="1">Cytoskeleton</location>
        <location evidence="1">Microtubule organizing center</location>
        <location evidence="1">Centrosome</location>
        <location evidence="1">Centriole</location>
    </subcellularLocation>
    <subcellularLocation>
        <location evidence="2">Nucleus</location>
    </subcellularLocation>
</comment>
<keyword evidence="10 16" id="KW-0342">GTP-binding</keyword>
<keyword evidence="8 16" id="KW-0547">Nucleotide-binding</keyword>
<sequence>MSAMWLQIGQCGNQIGQEWWQIVTGTSNREADLYPFCSQDGHLSAVCVDSEPKVVRKLQKQVKRGLFRESNLIMGKQGRGSNWAYGYHGVRSESEQNLCSRTMESLRKEAEKRDFYGGTVLFHSLSGGTGAGLSSRLCEAIREEFPLGHILSVSVAPHQAGESPLQHYNALLCLSWLQRYADGVLLFHNDEVLKQAAAPLARKATPEATCQVSFPSMNAYLTSCLAGLLCPLKIFTSQSGVSMGMEPWELLRTTCPMPAFKFLHTAQASTRGTVFWDSLASSVLQPLPRQSLAGNPHQSTAVLAVARGPREDAFLANPSLVLRKLRQGYRCVSWNPFAATYWTDAASLVTPGRHSLTVCANHSSSADLLQRVEQRARAMYESNAFLHWYWRHGCEEGDFEQAFETVRSVLGDYSHLGE</sequence>
<dbReference type="Pfam" id="PF00091">
    <property type="entry name" value="Tubulin"/>
    <property type="match status" value="1"/>
</dbReference>
<dbReference type="InterPro" id="IPR023123">
    <property type="entry name" value="Tubulin_C"/>
</dbReference>
<comment type="function">
    <text evidence="15">Acts as a positive regulator of hedgehog signaling and regulates ciliary function.</text>
</comment>
<evidence type="ECO:0000256" key="13">
    <source>
        <dbReference type="ARBA" id="ARBA00023273"/>
    </source>
</evidence>
<evidence type="ECO:0000256" key="5">
    <source>
        <dbReference type="ARBA" id="ARBA00014184"/>
    </source>
</evidence>
<reference evidence="18" key="3">
    <citation type="submission" date="2025-09" db="UniProtKB">
        <authorList>
            <consortium name="Ensembl"/>
        </authorList>
    </citation>
    <scope>IDENTIFICATION</scope>
</reference>
<evidence type="ECO:0000256" key="3">
    <source>
        <dbReference type="ARBA" id="ARBA00004138"/>
    </source>
</evidence>
<evidence type="ECO:0000256" key="4">
    <source>
        <dbReference type="ARBA" id="ARBA00009636"/>
    </source>
</evidence>
<dbReference type="PROSITE" id="PS00227">
    <property type="entry name" value="TUBULIN"/>
    <property type="match status" value="1"/>
</dbReference>
<dbReference type="GO" id="GO:0005200">
    <property type="term" value="F:structural constituent of cytoskeleton"/>
    <property type="evidence" value="ECO:0007669"/>
    <property type="project" value="InterPro"/>
</dbReference>
<keyword evidence="11" id="KW-0206">Cytoskeleton</keyword>
<dbReference type="Gene3D" id="3.40.50.1440">
    <property type="entry name" value="Tubulin/FtsZ, GTPase domain"/>
    <property type="match status" value="1"/>
</dbReference>
<keyword evidence="13" id="KW-0966">Cell projection</keyword>
<dbReference type="GO" id="GO:0007017">
    <property type="term" value="P:microtubule-based process"/>
    <property type="evidence" value="ECO:0007669"/>
    <property type="project" value="InterPro"/>
</dbReference>
<proteinExistence type="inferred from homology"/>
<evidence type="ECO:0000313" key="19">
    <source>
        <dbReference type="Proteomes" id="UP000472272"/>
    </source>
</evidence>
<dbReference type="SUPFAM" id="SSF55307">
    <property type="entry name" value="Tubulin C-terminal domain-like"/>
    <property type="match status" value="1"/>
</dbReference>